<feature type="transmembrane region" description="Helical" evidence="1">
    <location>
        <begin position="207"/>
        <end position="228"/>
    </location>
</feature>
<feature type="transmembrane region" description="Helical" evidence="1">
    <location>
        <begin position="46"/>
        <end position="68"/>
    </location>
</feature>
<proteinExistence type="predicted"/>
<evidence type="ECO:0000313" key="2">
    <source>
        <dbReference type="EMBL" id="MEF3077672.1"/>
    </source>
</evidence>
<dbReference type="RefSeq" id="WP_331808497.1">
    <property type="nucleotide sequence ID" value="NZ_JAZHOU010000001.1"/>
</dbReference>
<sequence length="320" mass="37968">MTTKLHSKFSVRHVIVEPIIIILLVCFLSTVITFASINMVDEKTSILTPIWTIVIFLLLLFWSFRYYLKTFKQYIFFDKGLEVKNIFGKKFYSWQSVKEISIIETELEKILWQYLQEDALCITLKNGTTLTLYSKYYSNMPKIRQLLNSKNQLNIINSYNELSARTNKIHFNKKTFKGIFILSFDGIFALFIISIFGIGLLIKWESITTIGFLFFWVFPALILFILGLKSYYFQLNQNYLIVKNNIFLNLKKRINLEKVKVIYFEQKLKKEPSIRIIDENYNIKSFQGASLKNKHWKSLILNLKNRGIVIVDYMLYEYNE</sequence>
<evidence type="ECO:0008006" key="4">
    <source>
        <dbReference type="Google" id="ProtNLM"/>
    </source>
</evidence>
<dbReference type="Proteomes" id="UP001356704">
    <property type="component" value="Unassembled WGS sequence"/>
</dbReference>
<keyword evidence="1" id="KW-0812">Transmembrane</keyword>
<comment type="caution">
    <text evidence="2">The sequence shown here is derived from an EMBL/GenBank/DDBJ whole genome shotgun (WGS) entry which is preliminary data.</text>
</comment>
<dbReference type="EMBL" id="JAZHOU010000001">
    <property type="protein sequence ID" value="MEF3077672.1"/>
    <property type="molecule type" value="Genomic_DNA"/>
</dbReference>
<organism evidence="2 3">
    <name type="scientific">Winogradskyella poriferorum</name>
    <dbReference type="NCBI Taxonomy" id="307627"/>
    <lineage>
        <taxon>Bacteria</taxon>
        <taxon>Pseudomonadati</taxon>
        <taxon>Bacteroidota</taxon>
        <taxon>Flavobacteriia</taxon>
        <taxon>Flavobacteriales</taxon>
        <taxon>Flavobacteriaceae</taxon>
        <taxon>Winogradskyella</taxon>
    </lineage>
</organism>
<evidence type="ECO:0000313" key="3">
    <source>
        <dbReference type="Proteomes" id="UP001356704"/>
    </source>
</evidence>
<feature type="transmembrane region" description="Helical" evidence="1">
    <location>
        <begin position="178"/>
        <end position="201"/>
    </location>
</feature>
<feature type="transmembrane region" description="Helical" evidence="1">
    <location>
        <begin position="20"/>
        <end position="40"/>
    </location>
</feature>
<keyword evidence="1" id="KW-1133">Transmembrane helix</keyword>
<keyword evidence="1" id="KW-0472">Membrane</keyword>
<accession>A0ABU7W118</accession>
<protein>
    <recommendedName>
        <fullName evidence="4">PH domain-containing protein</fullName>
    </recommendedName>
</protein>
<evidence type="ECO:0000256" key="1">
    <source>
        <dbReference type="SAM" id="Phobius"/>
    </source>
</evidence>
<gene>
    <name evidence="2" type="ORF">V1468_01540</name>
</gene>
<name>A0ABU7W118_9FLAO</name>
<reference evidence="2 3" key="1">
    <citation type="submission" date="2024-02" db="EMBL/GenBank/DDBJ databases">
        <title>Winogradskyella poriferorum JCM 12885.</title>
        <authorList>
            <person name="Zhang D.-F."/>
            <person name="Fu Z.-Y."/>
        </authorList>
    </citation>
    <scope>NUCLEOTIDE SEQUENCE [LARGE SCALE GENOMIC DNA]</scope>
    <source>
        <strain evidence="2 3">JCM 12885</strain>
    </source>
</reference>
<keyword evidence="3" id="KW-1185">Reference proteome</keyword>